<sequence>MTQVPIGIRDEACDDVLNSTPRLFHKWQWRTQSQRLQVVGTADFKLHAVQLAARDLEASHRSAELVIIPVVRSNTNLSAAFAVAVHAQGTIGAPLILPVDLLAGVGGGFGAATVVFTIPLTGSSGEDPGVSHGQHGGKGGDDGDGIFHCGGSFERLDKAMDMKFTTKDRQLAMLLMGAAKDVYDDRKQSNCEAFFDMP</sequence>
<evidence type="ECO:0000313" key="2">
    <source>
        <dbReference type="Proteomes" id="UP000191285"/>
    </source>
</evidence>
<gene>
    <name evidence="1" type="ORF">PENSTE_c029G03601</name>
</gene>
<dbReference type="AlphaFoldDB" id="A0A1V6SMG7"/>
<dbReference type="EMBL" id="MLKD01000029">
    <property type="protein sequence ID" value="OQE15251.1"/>
    <property type="molecule type" value="Genomic_DNA"/>
</dbReference>
<protein>
    <submittedName>
        <fullName evidence="1">Uncharacterized protein</fullName>
    </submittedName>
</protein>
<keyword evidence="2" id="KW-1185">Reference proteome</keyword>
<organism evidence="1 2">
    <name type="scientific">Penicillium steckii</name>
    <dbReference type="NCBI Taxonomy" id="303698"/>
    <lineage>
        <taxon>Eukaryota</taxon>
        <taxon>Fungi</taxon>
        <taxon>Dikarya</taxon>
        <taxon>Ascomycota</taxon>
        <taxon>Pezizomycotina</taxon>
        <taxon>Eurotiomycetes</taxon>
        <taxon>Eurotiomycetidae</taxon>
        <taxon>Eurotiales</taxon>
        <taxon>Aspergillaceae</taxon>
        <taxon>Penicillium</taxon>
    </lineage>
</organism>
<reference evidence="2" key="1">
    <citation type="journal article" date="2017" name="Nat. Microbiol.">
        <title>Global analysis of biosynthetic gene clusters reveals vast potential of secondary metabolite production in Penicillium species.</title>
        <authorList>
            <person name="Nielsen J.C."/>
            <person name="Grijseels S."/>
            <person name="Prigent S."/>
            <person name="Ji B."/>
            <person name="Dainat J."/>
            <person name="Nielsen K.F."/>
            <person name="Frisvad J.C."/>
            <person name="Workman M."/>
            <person name="Nielsen J."/>
        </authorList>
    </citation>
    <scope>NUCLEOTIDE SEQUENCE [LARGE SCALE GENOMIC DNA]</scope>
    <source>
        <strain evidence="2">IBT 24891</strain>
    </source>
</reference>
<accession>A0A1V6SMG7</accession>
<evidence type="ECO:0000313" key="1">
    <source>
        <dbReference type="EMBL" id="OQE15251.1"/>
    </source>
</evidence>
<name>A0A1V6SMG7_9EURO</name>
<proteinExistence type="predicted"/>
<comment type="caution">
    <text evidence="1">The sequence shown here is derived from an EMBL/GenBank/DDBJ whole genome shotgun (WGS) entry which is preliminary data.</text>
</comment>
<dbReference type="Proteomes" id="UP000191285">
    <property type="component" value="Unassembled WGS sequence"/>
</dbReference>